<evidence type="ECO:0000256" key="4">
    <source>
        <dbReference type="ARBA" id="ARBA00022692"/>
    </source>
</evidence>
<dbReference type="InterPro" id="IPR000515">
    <property type="entry name" value="MetI-like"/>
</dbReference>
<organism evidence="9 10">
    <name type="scientific">Desulfitobacterium hafniense DP7</name>
    <dbReference type="NCBI Taxonomy" id="537010"/>
    <lineage>
        <taxon>Bacteria</taxon>
        <taxon>Bacillati</taxon>
        <taxon>Bacillota</taxon>
        <taxon>Clostridia</taxon>
        <taxon>Eubacteriales</taxon>
        <taxon>Desulfitobacteriaceae</taxon>
        <taxon>Desulfitobacterium</taxon>
    </lineage>
</organism>
<dbReference type="GO" id="GO:0055085">
    <property type="term" value="P:transmembrane transport"/>
    <property type="evidence" value="ECO:0007669"/>
    <property type="project" value="InterPro"/>
</dbReference>
<keyword evidence="4 7" id="KW-0812">Transmembrane</keyword>
<dbReference type="SUPFAM" id="SSF161098">
    <property type="entry name" value="MetI-like"/>
    <property type="match status" value="1"/>
</dbReference>
<dbReference type="PROSITE" id="PS50928">
    <property type="entry name" value="ABC_TM1"/>
    <property type="match status" value="1"/>
</dbReference>
<dbReference type="Pfam" id="PF00528">
    <property type="entry name" value="BPD_transp_1"/>
    <property type="match status" value="1"/>
</dbReference>
<feature type="domain" description="ABC transmembrane type-1" evidence="8">
    <location>
        <begin position="121"/>
        <end position="322"/>
    </location>
</feature>
<dbReference type="PANTHER" id="PTHR43163:SF6">
    <property type="entry name" value="DIPEPTIDE TRANSPORT SYSTEM PERMEASE PROTEIN DPPB-RELATED"/>
    <property type="match status" value="1"/>
</dbReference>
<evidence type="ECO:0000313" key="9">
    <source>
        <dbReference type="EMBL" id="EHL03918.1"/>
    </source>
</evidence>
<keyword evidence="6 7" id="KW-0472">Membrane</keyword>
<dbReference type="HOGENOM" id="CLU_036879_0_2_9"/>
<feature type="transmembrane region" description="Helical" evidence="7">
    <location>
        <begin position="160"/>
        <end position="187"/>
    </location>
</feature>
<dbReference type="InterPro" id="IPR045621">
    <property type="entry name" value="BPD_transp_1_N"/>
</dbReference>
<dbReference type="Gene3D" id="1.10.3720.10">
    <property type="entry name" value="MetI-like"/>
    <property type="match status" value="1"/>
</dbReference>
<sequence length="334" mass="36658">MERKHAPIRTSKVERKNVLIGISSGMTIIKELLRLVAVIFGVITLSFCLQLFTGTDPAEMIVRKQNIFATEAQIQAVREELKLDAPFQVRYLDYLGGVVRGDLGTAIMNRRPVAENIREVLPVTTMLILLSMLWVVLFSIVVAAAAVLRKDRAFDNVTRIICIIGICVPSFWLGLILLAVFAVRIPIFQVIADGSLKSFILPSIAMAFPIICISIRVLRASVLNELNSDYVTYARARGFTNGQIIYGEVLKNALPPAITLFAQYCAALFGTSALVESVFSIRGLGIYLMESCESMDVYGISGAILVCAVLFVLFNIAADLLSSAVCPAYGRKRI</sequence>
<dbReference type="Proteomes" id="UP000004416">
    <property type="component" value="Unassembled WGS sequence"/>
</dbReference>
<evidence type="ECO:0000313" key="10">
    <source>
        <dbReference type="Proteomes" id="UP000004416"/>
    </source>
</evidence>
<evidence type="ECO:0000256" key="3">
    <source>
        <dbReference type="ARBA" id="ARBA00022475"/>
    </source>
</evidence>
<dbReference type="CDD" id="cd06261">
    <property type="entry name" value="TM_PBP2"/>
    <property type="match status" value="1"/>
</dbReference>
<dbReference type="GO" id="GO:0005886">
    <property type="term" value="C:plasma membrane"/>
    <property type="evidence" value="ECO:0007669"/>
    <property type="project" value="UniProtKB-SubCell"/>
</dbReference>
<feature type="transmembrane region" description="Helical" evidence="7">
    <location>
        <begin position="297"/>
        <end position="318"/>
    </location>
</feature>
<evidence type="ECO:0000259" key="8">
    <source>
        <dbReference type="PROSITE" id="PS50928"/>
    </source>
</evidence>
<gene>
    <name evidence="9" type="ORF">HMPREF0322_05410</name>
</gene>
<feature type="transmembrane region" description="Helical" evidence="7">
    <location>
        <begin position="199"/>
        <end position="218"/>
    </location>
</feature>
<proteinExistence type="inferred from homology"/>
<feature type="transmembrane region" description="Helical" evidence="7">
    <location>
        <begin position="126"/>
        <end position="148"/>
    </location>
</feature>
<name>G9XWP3_DESHA</name>
<reference evidence="9 10" key="1">
    <citation type="submission" date="2011-08" db="EMBL/GenBank/DDBJ databases">
        <authorList>
            <person name="Weinstock G."/>
            <person name="Sodergren E."/>
            <person name="Clifton S."/>
            <person name="Fulton L."/>
            <person name="Fulton B."/>
            <person name="Courtney L."/>
            <person name="Fronick C."/>
            <person name="Harrison M."/>
            <person name="Strong C."/>
            <person name="Farmer C."/>
            <person name="Delahaunty K."/>
            <person name="Markovic C."/>
            <person name="Hall O."/>
            <person name="Minx P."/>
            <person name="Tomlinson C."/>
            <person name="Mitreva M."/>
            <person name="Hou S."/>
            <person name="Chen J."/>
            <person name="Wollam A."/>
            <person name="Pepin K.H."/>
            <person name="Johnson M."/>
            <person name="Bhonagiri V."/>
            <person name="Zhang X."/>
            <person name="Suruliraj S."/>
            <person name="Warren W."/>
            <person name="Chinwalla A."/>
            <person name="Mardis E.R."/>
            <person name="Wilson R.K."/>
        </authorList>
    </citation>
    <scope>NUCLEOTIDE SEQUENCE [LARGE SCALE GENOMIC DNA]</scope>
    <source>
        <strain evidence="9 10">DP7</strain>
    </source>
</reference>
<evidence type="ECO:0000256" key="1">
    <source>
        <dbReference type="ARBA" id="ARBA00004651"/>
    </source>
</evidence>
<comment type="caution">
    <text evidence="9">The sequence shown here is derived from an EMBL/GenBank/DDBJ whole genome shotgun (WGS) entry which is preliminary data.</text>
</comment>
<feature type="transmembrane region" description="Helical" evidence="7">
    <location>
        <begin position="32"/>
        <end position="52"/>
    </location>
</feature>
<comment type="subcellular location">
    <subcellularLocation>
        <location evidence="1 7">Cell membrane</location>
        <topology evidence="1 7">Multi-pass membrane protein</topology>
    </subcellularLocation>
</comment>
<evidence type="ECO:0000256" key="6">
    <source>
        <dbReference type="ARBA" id="ARBA00023136"/>
    </source>
</evidence>
<dbReference type="PANTHER" id="PTHR43163">
    <property type="entry name" value="DIPEPTIDE TRANSPORT SYSTEM PERMEASE PROTEIN DPPB-RELATED"/>
    <property type="match status" value="1"/>
</dbReference>
<evidence type="ECO:0000256" key="2">
    <source>
        <dbReference type="ARBA" id="ARBA00022448"/>
    </source>
</evidence>
<dbReference type="PATRIC" id="fig|537010.4.peg.5041"/>
<keyword evidence="3" id="KW-1003">Cell membrane</keyword>
<keyword evidence="5 7" id="KW-1133">Transmembrane helix</keyword>
<evidence type="ECO:0000256" key="7">
    <source>
        <dbReference type="RuleBase" id="RU363032"/>
    </source>
</evidence>
<dbReference type="AlphaFoldDB" id="G9XWP3"/>
<dbReference type="EMBL" id="AFZX01000141">
    <property type="protein sequence ID" value="EHL03918.1"/>
    <property type="molecule type" value="Genomic_DNA"/>
</dbReference>
<comment type="similarity">
    <text evidence="7">Belongs to the binding-protein-dependent transport system permease family.</text>
</comment>
<protein>
    <submittedName>
        <fullName evidence="9">ABC transporter, permease protein</fullName>
    </submittedName>
</protein>
<keyword evidence="2 7" id="KW-0813">Transport</keyword>
<dbReference type="InterPro" id="IPR035906">
    <property type="entry name" value="MetI-like_sf"/>
</dbReference>
<accession>G9XWP3</accession>
<evidence type="ECO:0000256" key="5">
    <source>
        <dbReference type="ARBA" id="ARBA00022989"/>
    </source>
</evidence>
<dbReference type="Pfam" id="PF19300">
    <property type="entry name" value="BPD_transp_1_N"/>
    <property type="match status" value="1"/>
</dbReference>